<accession>F0WGZ4</accession>
<gene>
    <name evidence="1" type="primary">AlNc14C96G5869</name>
    <name evidence="1" type="ORF">ALNC14_066520</name>
</gene>
<sequence length="95" mass="10919">MNGANAYSTQNYDGNILGYLYYVEKELTINPRHGFTLYTKIDDSNCQQSTDCVFPKCRDLEQNVSSTPRVNDCSTERKFIINYEFTSLDIKPETA</sequence>
<organism evidence="1">
    <name type="scientific">Albugo laibachii Nc14</name>
    <dbReference type="NCBI Taxonomy" id="890382"/>
    <lineage>
        <taxon>Eukaryota</taxon>
        <taxon>Sar</taxon>
        <taxon>Stramenopiles</taxon>
        <taxon>Oomycota</taxon>
        <taxon>Peronosporomycetes</taxon>
        <taxon>Albuginales</taxon>
        <taxon>Albuginaceae</taxon>
        <taxon>Albugo</taxon>
    </lineage>
</organism>
<reference evidence="1" key="1">
    <citation type="journal article" date="2011" name="PLoS Biol.">
        <title>Gene gain and loss during evolution of obligate parasitism in the white rust pathogen of Arabidopsis thaliana.</title>
        <authorList>
            <person name="Kemen E."/>
            <person name="Gardiner A."/>
            <person name="Schultz-Larsen T."/>
            <person name="Kemen A.C."/>
            <person name="Balmuth A.L."/>
            <person name="Robert-Seilaniantz A."/>
            <person name="Bailey K."/>
            <person name="Holub E."/>
            <person name="Studholme D.J."/>
            <person name="Maclean D."/>
            <person name="Jones J.D."/>
        </authorList>
    </citation>
    <scope>NUCLEOTIDE SEQUENCE</scope>
</reference>
<evidence type="ECO:0000313" key="1">
    <source>
        <dbReference type="EMBL" id="CCA20509.1"/>
    </source>
</evidence>
<protein>
    <submittedName>
        <fullName evidence="1">AlNc14C96G5869 protein</fullName>
    </submittedName>
</protein>
<dbReference type="HOGENOM" id="CLU_2377135_0_0_1"/>
<dbReference type="AlphaFoldDB" id="F0WGZ4"/>
<name>F0WGZ4_9STRA</name>
<dbReference type="EMBL" id="FR824141">
    <property type="protein sequence ID" value="CCA20509.1"/>
    <property type="molecule type" value="Genomic_DNA"/>
</dbReference>
<proteinExistence type="predicted"/>
<reference evidence="1" key="2">
    <citation type="submission" date="2011-02" db="EMBL/GenBank/DDBJ databases">
        <authorList>
            <person name="MacLean D."/>
        </authorList>
    </citation>
    <scope>NUCLEOTIDE SEQUENCE</scope>
</reference>